<dbReference type="PROSITE" id="PS50110">
    <property type="entry name" value="RESPONSE_REGULATORY"/>
    <property type="match status" value="1"/>
</dbReference>
<evidence type="ECO:0000313" key="4">
    <source>
        <dbReference type="Proteomes" id="UP000487117"/>
    </source>
</evidence>
<protein>
    <recommendedName>
        <fullName evidence="2">Response regulatory domain-containing protein</fullName>
    </recommendedName>
</protein>
<proteinExistence type="predicted"/>
<name>A0A7V8JMV9_STEMA</name>
<gene>
    <name evidence="3" type="ORF">GAK31_00401</name>
</gene>
<dbReference type="InterPro" id="IPR001789">
    <property type="entry name" value="Sig_transdc_resp-reg_receiver"/>
</dbReference>
<accession>A0A7V8JMV9</accession>
<dbReference type="Proteomes" id="UP000487117">
    <property type="component" value="Unassembled WGS sequence"/>
</dbReference>
<reference evidence="4" key="1">
    <citation type="journal article" date="2020" name="MBio">
        <title>Horizontal gene transfer to a defensive symbiont with a reduced genome amongst a multipartite beetle microbiome.</title>
        <authorList>
            <person name="Waterworth S.C."/>
            <person name="Florez L.V."/>
            <person name="Rees E.R."/>
            <person name="Hertweck C."/>
            <person name="Kaltenpoth M."/>
            <person name="Kwan J.C."/>
        </authorList>
    </citation>
    <scope>NUCLEOTIDE SEQUENCE [LARGE SCALE GENOMIC DNA]</scope>
</reference>
<keyword evidence="1" id="KW-0597">Phosphoprotein</keyword>
<dbReference type="InterPro" id="IPR011006">
    <property type="entry name" value="CheY-like_superfamily"/>
</dbReference>
<dbReference type="AlphaFoldDB" id="A0A7V8JMV9"/>
<comment type="caution">
    <text evidence="3">The sequence shown here is derived from an EMBL/GenBank/DDBJ whole genome shotgun (WGS) entry which is preliminary data.</text>
</comment>
<evidence type="ECO:0000256" key="1">
    <source>
        <dbReference type="PROSITE-ProRule" id="PRU00169"/>
    </source>
</evidence>
<evidence type="ECO:0000259" key="2">
    <source>
        <dbReference type="PROSITE" id="PS50110"/>
    </source>
</evidence>
<evidence type="ECO:0000313" key="3">
    <source>
        <dbReference type="EMBL" id="KAF1017142.1"/>
    </source>
</evidence>
<feature type="modified residue" description="4-aspartylphosphate" evidence="1">
    <location>
        <position position="62"/>
    </location>
</feature>
<dbReference type="Gene3D" id="3.40.50.2300">
    <property type="match status" value="1"/>
</dbReference>
<dbReference type="SUPFAM" id="SSF52172">
    <property type="entry name" value="CheY-like"/>
    <property type="match status" value="1"/>
</dbReference>
<dbReference type="EMBL" id="WNDS01000001">
    <property type="protein sequence ID" value="KAF1017142.1"/>
    <property type="molecule type" value="Genomic_DNA"/>
</dbReference>
<sequence>MNGIPLHPPVRIALLDDHEIMRRGTGHHLSFDRRLQVVANCSTAECLLARLQQTPADVAVIDYALGLDDLPGESVVERLQQAHPACAC</sequence>
<dbReference type="GO" id="GO:0000160">
    <property type="term" value="P:phosphorelay signal transduction system"/>
    <property type="evidence" value="ECO:0007669"/>
    <property type="project" value="InterPro"/>
</dbReference>
<feature type="domain" description="Response regulatory" evidence="2">
    <location>
        <begin position="11"/>
        <end position="88"/>
    </location>
</feature>
<organism evidence="3 4">
    <name type="scientific">Stenotrophomonas maltophilia</name>
    <name type="common">Pseudomonas maltophilia</name>
    <name type="synonym">Xanthomonas maltophilia</name>
    <dbReference type="NCBI Taxonomy" id="40324"/>
    <lineage>
        <taxon>Bacteria</taxon>
        <taxon>Pseudomonadati</taxon>
        <taxon>Pseudomonadota</taxon>
        <taxon>Gammaproteobacteria</taxon>
        <taxon>Lysobacterales</taxon>
        <taxon>Lysobacteraceae</taxon>
        <taxon>Stenotrophomonas</taxon>
        <taxon>Stenotrophomonas maltophilia group</taxon>
    </lineage>
</organism>